<keyword evidence="1" id="KW-0472">Membrane</keyword>
<dbReference type="Pfam" id="PF04020">
    <property type="entry name" value="Phage_holin_4_2"/>
    <property type="match status" value="1"/>
</dbReference>
<dbReference type="PANTHER" id="PTHR37309">
    <property type="entry name" value="SLR0284 PROTEIN"/>
    <property type="match status" value="1"/>
</dbReference>
<comment type="caution">
    <text evidence="2">The sequence shown here is derived from an EMBL/GenBank/DDBJ whole genome shotgun (WGS) entry which is preliminary data.</text>
</comment>
<protein>
    <recommendedName>
        <fullName evidence="4">Phage holin family protein</fullName>
    </recommendedName>
</protein>
<evidence type="ECO:0000313" key="2">
    <source>
        <dbReference type="EMBL" id="GIF88758.1"/>
    </source>
</evidence>
<proteinExistence type="predicted"/>
<dbReference type="AlphaFoldDB" id="A0A8J3K1L7"/>
<dbReference type="Proteomes" id="UP000619293">
    <property type="component" value="Unassembled WGS sequence"/>
</dbReference>
<reference evidence="2 3" key="1">
    <citation type="submission" date="2021-01" db="EMBL/GenBank/DDBJ databases">
        <title>Whole genome shotgun sequence of Catellatospora chokoriensis NBRC 107358.</title>
        <authorList>
            <person name="Komaki H."/>
            <person name="Tamura T."/>
        </authorList>
    </citation>
    <scope>NUCLEOTIDE SEQUENCE [LARGE SCALE GENOMIC DNA]</scope>
    <source>
        <strain evidence="2 3">NBRC 107358</strain>
    </source>
</reference>
<dbReference type="EMBL" id="BONG01000010">
    <property type="protein sequence ID" value="GIF88758.1"/>
    <property type="molecule type" value="Genomic_DNA"/>
</dbReference>
<dbReference type="InterPro" id="IPR007165">
    <property type="entry name" value="Phage_holin_4_2"/>
</dbReference>
<evidence type="ECO:0008006" key="4">
    <source>
        <dbReference type="Google" id="ProtNLM"/>
    </source>
</evidence>
<accession>A0A8J3K1L7</accession>
<evidence type="ECO:0000313" key="3">
    <source>
        <dbReference type="Proteomes" id="UP000619293"/>
    </source>
</evidence>
<keyword evidence="1" id="KW-0812">Transmembrane</keyword>
<name>A0A8J3K1L7_9ACTN</name>
<gene>
    <name evidence="2" type="ORF">Cch02nite_22020</name>
</gene>
<organism evidence="2 3">
    <name type="scientific">Catellatospora chokoriensis</name>
    <dbReference type="NCBI Taxonomy" id="310353"/>
    <lineage>
        <taxon>Bacteria</taxon>
        <taxon>Bacillati</taxon>
        <taxon>Actinomycetota</taxon>
        <taxon>Actinomycetes</taxon>
        <taxon>Micromonosporales</taxon>
        <taxon>Micromonosporaceae</taxon>
        <taxon>Catellatospora</taxon>
    </lineage>
</organism>
<evidence type="ECO:0000256" key="1">
    <source>
        <dbReference type="SAM" id="Phobius"/>
    </source>
</evidence>
<dbReference type="RefSeq" id="WP_191838462.1">
    <property type="nucleotide sequence ID" value="NZ_BAAALB010000005.1"/>
</dbReference>
<feature type="transmembrane region" description="Helical" evidence="1">
    <location>
        <begin position="102"/>
        <end position="120"/>
    </location>
</feature>
<keyword evidence="1" id="KW-1133">Transmembrane helix</keyword>
<feature type="transmembrane region" description="Helical" evidence="1">
    <location>
        <begin position="7"/>
        <end position="29"/>
    </location>
</feature>
<keyword evidence="3" id="KW-1185">Reference proteome</keyword>
<sequence>MGFLIRWVINAVALWVTTLVVSGIEITAATTTRSILTLIVVALIFGLVNAILKPVIHLLGCVFYVITLGLFALFVNAALFLLVDWLASVFKLPFEIDGFWPAFWGAIVMGIVSWALSLLVPDGDEG</sequence>
<feature type="transmembrane region" description="Helical" evidence="1">
    <location>
        <begin position="59"/>
        <end position="82"/>
    </location>
</feature>
<feature type="transmembrane region" description="Helical" evidence="1">
    <location>
        <begin position="35"/>
        <end position="52"/>
    </location>
</feature>
<dbReference type="PANTHER" id="PTHR37309:SF1">
    <property type="entry name" value="SLR0284 PROTEIN"/>
    <property type="match status" value="1"/>
</dbReference>